<sequence length="284" mass="30356">MTMAGMAVAVLLASCVKDDLYNTPHPDKGAVVITTDWTEALAESTVPDTYLLRMDDGEAVQASGETTVCPDLLTPGTHTLLIYNEPEGITIADDAATVQQKDGMLIPLPDDLFSAEANLNVVQDDTLRVTVPMERRLCPIILNLGLEGDNTDKIAKIEATLSGMAGSVDLRTGTPGGESLTARLDVRQAEAKARSTDAMALEMICRVTGTAQGERQILTVKVTMEDGYVSTITSDLTEHLKDLNADMEPVRLEGSIEVPQDGHFSGTIENWQPGNGGGEDVDIQ</sequence>
<proteinExistence type="inferred from homology"/>
<evidence type="ECO:0008006" key="11">
    <source>
        <dbReference type="Google" id="ProtNLM"/>
    </source>
</evidence>
<evidence type="ECO:0000256" key="4">
    <source>
        <dbReference type="ARBA" id="ARBA00023136"/>
    </source>
</evidence>
<evidence type="ECO:0000313" key="9">
    <source>
        <dbReference type="EMBL" id="RHI92144.1"/>
    </source>
</evidence>
<keyword evidence="7" id="KW-0449">Lipoprotein</keyword>
<gene>
    <name evidence="9" type="ORF">DW150_08040</name>
</gene>
<comment type="caution">
    <text evidence="9">The sequence shown here is derived from an EMBL/GenBank/DDBJ whole genome shotgun (WGS) entry which is preliminary data.</text>
</comment>
<reference evidence="9 10" key="1">
    <citation type="submission" date="2018-08" db="EMBL/GenBank/DDBJ databases">
        <title>A genome reference for cultivated species of the human gut microbiota.</title>
        <authorList>
            <person name="Zou Y."/>
            <person name="Xue W."/>
            <person name="Luo G."/>
        </authorList>
    </citation>
    <scope>NUCLEOTIDE SEQUENCE [LARGE SCALE GENOMIC DNA]</scope>
    <source>
        <strain evidence="9 10">AM13-21</strain>
    </source>
</reference>
<evidence type="ECO:0000256" key="8">
    <source>
        <dbReference type="SAM" id="MobiDB-lite"/>
    </source>
</evidence>
<dbReference type="Proteomes" id="UP000285777">
    <property type="component" value="Unassembled WGS sequence"/>
</dbReference>
<dbReference type="GO" id="GO:0009279">
    <property type="term" value="C:cell outer membrane"/>
    <property type="evidence" value="ECO:0007669"/>
    <property type="project" value="UniProtKB-SubCell"/>
</dbReference>
<evidence type="ECO:0000256" key="2">
    <source>
        <dbReference type="ARBA" id="ARBA00007248"/>
    </source>
</evidence>
<protein>
    <recommendedName>
        <fullName evidence="11">DUF5119 domain-containing protein</fullName>
    </recommendedName>
</protein>
<evidence type="ECO:0000256" key="3">
    <source>
        <dbReference type="ARBA" id="ARBA00022729"/>
    </source>
</evidence>
<keyword evidence="4" id="KW-0472">Membrane</keyword>
<comment type="subcellular location">
    <subcellularLocation>
        <location evidence="1">Cell outer membrane</location>
    </subcellularLocation>
</comment>
<evidence type="ECO:0000313" key="10">
    <source>
        <dbReference type="Proteomes" id="UP000285777"/>
    </source>
</evidence>
<name>A0A415BSZ7_PHOVU</name>
<evidence type="ECO:0000256" key="6">
    <source>
        <dbReference type="ARBA" id="ARBA00023237"/>
    </source>
</evidence>
<keyword evidence="6" id="KW-0998">Cell outer membrane</keyword>
<evidence type="ECO:0000256" key="1">
    <source>
        <dbReference type="ARBA" id="ARBA00004442"/>
    </source>
</evidence>
<comment type="similarity">
    <text evidence="2">Belongs to the bacteroidetes fimbrillin superfamily. FimB/Mfa2 family.</text>
</comment>
<organism evidence="9 10">
    <name type="scientific">Phocaeicola vulgatus</name>
    <name type="common">Bacteroides vulgatus</name>
    <dbReference type="NCBI Taxonomy" id="821"/>
    <lineage>
        <taxon>Bacteria</taxon>
        <taxon>Pseudomonadati</taxon>
        <taxon>Bacteroidota</taxon>
        <taxon>Bacteroidia</taxon>
        <taxon>Bacteroidales</taxon>
        <taxon>Bacteroidaceae</taxon>
        <taxon>Phocaeicola</taxon>
    </lineage>
</organism>
<dbReference type="Pfam" id="PF08842">
    <property type="entry name" value="Mfa2"/>
    <property type="match status" value="1"/>
</dbReference>
<dbReference type="InterPro" id="IPR014941">
    <property type="entry name" value="FimB/Mfa2/Mfa3"/>
</dbReference>
<accession>A0A415BSZ7</accession>
<evidence type="ECO:0000256" key="5">
    <source>
        <dbReference type="ARBA" id="ARBA00023139"/>
    </source>
</evidence>
<keyword evidence="5" id="KW-0564">Palmitate</keyword>
<dbReference type="AlphaFoldDB" id="A0A415BSZ7"/>
<feature type="region of interest" description="Disordered" evidence="8">
    <location>
        <begin position="259"/>
        <end position="284"/>
    </location>
</feature>
<dbReference type="EMBL" id="QRLF01000011">
    <property type="protein sequence ID" value="RHI92144.1"/>
    <property type="molecule type" value="Genomic_DNA"/>
</dbReference>
<keyword evidence="3" id="KW-0732">Signal</keyword>
<evidence type="ECO:0000256" key="7">
    <source>
        <dbReference type="ARBA" id="ARBA00023288"/>
    </source>
</evidence>